<feature type="region of interest" description="Disordered" evidence="1">
    <location>
        <begin position="207"/>
        <end position="248"/>
    </location>
</feature>
<name>A0A2W5RWI7_CERSP</name>
<dbReference type="InterPro" id="IPR015330">
    <property type="entry name" value="DNA_primase/pol_bifunc_N"/>
</dbReference>
<reference evidence="5 6" key="1">
    <citation type="submission" date="2017-08" db="EMBL/GenBank/DDBJ databases">
        <title>Infants hospitalized years apart are colonized by the same room-sourced microbial strains.</title>
        <authorList>
            <person name="Brooks B."/>
            <person name="Olm M.R."/>
            <person name="Firek B.A."/>
            <person name="Baker R."/>
            <person name="Thomas B.C."/>
            <person name="Morowitz M.J."/>
            <person name="Banfield J.F."/>
        </authorList>
    </citation>
    <scope>NUCLEOTIDE SEQUENCE [LARGE SCALE GENOMIC DNA]</scope>
    <source>
        <strain evidence="5">S2_003_000_R2_11</strain>
    </source>
</reference>
<dbReference type="InterPro" id="IPR045455">
    <property type="entry name" value="NrS-1_pol-like_helicase"/>
</dbReference>
<evidence type="ECO:0000313" key="6">
    <source>
        <dbReference type="Proteomes" id="UP000248975"/>
    </source>
</evidence>
<dbReference type="AlphaFoldDB" id="A0A2W5RWI7"/>
<dbReference type="Pfam" id="PF19263">
    <property type="entry name" value="DUF5906"/>
    <property type="match status" value="1"/>
</dbReference>
<dbReference type="InterPro" id="IPR014819">
    <property type="entry name" value="PriCT_2"/>
</dbReference>
<evidence type="ECO:0008006" key="7">
    <source>
        <dbReference type="Google" id="ProtNLM"/>
    </source>
</evidence>
<organism evidence="5 6">
    <name type="scientific">Cereibacter sphaeroides</name>
    <name type="common">Rhodobacter sphaeroides</name>
    <dbReference type="NCBI Taxonomy" id="1063"/>
    <lineage>
        <taxon>Bacteria</taxon>
        <taxon>Pseudomonadati</taxon>
        <taxon>Pseudomonadota</taxon>
        <taxon>Alphaproteobacteria</taxon>
        <taxon>Rhodobacterales</taxon>
        <taxon>Paracoccaceae</taxon>
        <taxon>Cereibacter</taxon>
    </lineage>
</organism>
<accession>A0A2W5RWI7</accession>
<dbReference type="EMBL" id="QFQS01000010">
    <property type="protein sequence ID" value="PZQ95018.1"/>
    <property type="molecule type" value="Genomic_DNA"/>
</dbReference>
<evidence type="ECO:0000259" key="2">
    <source>
        <dbReference type="Pfam" id="PF08707"/>
    </source>
</evidence>
<evidence type="ECO:0000313" key="5">
    <source>
        <dbReference type="EMBL" id="PZQ95018.1"/>
    </source>
</evidence>
<feature type="domain" description="DNA primase/polymerase bifunctional N-terminal" evidence="3">
    <location>
        <begin position="14"/>
        <end position="176"/>
    </location>
</feature>
<evidence type="ECO:0000259" key="3">
    <source>
        <dbReference type="Pfam" id="PF09250"/>
    </source>
</evidence>
<dbReference type="Pfam" id="PF09250">
    <property type="entry name" value="Prim-Pol"/>
    <property type="match status" value="1"/>
</dbReference>
<dbReference type="GO" id="GO:0016817">
    <property type="term" value="F:hydrolase activity, acting on acid anhydrides"/>
    <property type="evidence" value="ECO:0007669"/>
    <property type="project" value="InterPro"/>
</dbReference>
<feature type="domain" description="NrS-1 polymerase-like helicase" evidence="4">
    <location>
        <begin position="580"/>
        <end position="687"/>
    </location>
</feature>
<feature type="compositionally biased region" description="Basic and acidic residues" evidence="1">
    <location>
        <begin position="207"/>
        <end position="220"/>
    </location>
</feature>
<feature type="domain" description="Primase C-terminal 2" evidence="2">
    <location>
        <begin position="262"/>
        <end position="328"/>
    </location>
</feature>
<gene>
    <name evidence="5" type="ORF">DI533_20370</name>
</gene>
<sequence length="874" mass="100065">MKKYFSLHAQGLFDNGYSVVPITTIDAKARDKKTGELVPMKSAGKAPGLKDWQSVTIDQNAITEWSRKYFRYGVGIRTWYTPAVDVDCMDADASVYMRNFVEGLVGFAPARVGRAPKTLLVYRADEPFTKVKSHTWFDDFGEKNAVEILGAGQQFVAYGIHPATKKPYHWLGHENPLNTNGRIDLENITLAQARKIVDEFDRYAEEQGWEKADPHKEPPQRGKLVSGAPEDDQDSGEVDEDDWVQSDDVKDKWQGTYEEFEELIADLPPAEDYSSWFPRIAAIKDAEREPDEFKEIAREWSSRAENYDEDGFDDKWDNGNFRRTGAGSFGLHSLVKQVEDARMEKDILLRIIPMFEEADNIYEWDRAAERLRETPVWGTVREHAVEIACDHYKRVTGKKIPAITKKQALSVDHSQFDAPAWLEPWVFAEKDNVFINKDTMLSLVPHAFNNSLAQYTKVFNCTPEQFATALRPVPIVAGTMYYPDMHGDMPGSSWKPVRGVEGTEFFNYKGKLYLNTFDPKTLPEMPESISKKGRKAVDTILEYFRVQFADENEYRHAMDWLAWVINNPTKRMTYSLVVLGGQGSGKSIVKKFMKYMLGAVNVGTVNNQVIHKSFTGWQAGGIMKVIEEISVAGHRFDVMNALKEPISNEELFIERKREEGQEEVNTASWLMYTNDIAALPISSGDRRFLICRSRFRSKEDVLSFLRERPSFFKDFERAFKAHAGEIRLWFKDWKYSDDFDHSSGQAPLTDSAMDMADTAQDDFTNFVIDAIESKDMQGITDELIHGYYLLLNVPRDMRPSDRHIASRLATIGYVKPGKNRIQLRVNGHRGTVYARHPEKWMKDKHTVDYDAMKEHLENQVSAISAKEVADEWGD</sequence>
<dbReference type="Proteomes" id="UP000248975">
    <property type="component" value="Unassembled WGS sequence"/>
</dbReference>
<evidence type="ECO:0000259" key="4">
    <source>
        <dbReference type="Pfam" id="PF19263"/>
    </source>
</evidence>
<comment type="caution">
    <text evidence="5">The sequence shown here is derived from an EMBL/GenBank/DDBJ whole genome shotgun (WGS) entry which is preliminary data.</text>
</comment>
<protein>
    <recommendedName>
        <fullName evidence="7">DNA primase</fullName>
    </recommendedName>
</protein>
<feature type="compositionally biased region" description="Acidic residues" evidence="1">
    <location>
        <begin position="229"/>
        <end position="245"/>
    </location>
</feature>
<evidence type="ECO:0000256" key="1">
    <source>
        <dbReference type="SAM" id="MobiDB-lite"/>
    </source>
</evidence>
<dbReference type="Pfam" id="PF08707">
    <property type="entry name" value="PriCT_2"/>
    <property type="match status" value="1"/>
</dbReference>
<proteinExistence type="predicted"/>